<accession>A0A9P6C2N1</accession>
<protein>
    <submittedName>
        <fullName evidence="2">Uncharacterized protein</fullName>
    </submittedName>
</protein>
<sequence length="100" mass="11792">MIPNTFVLLSWCHNLQFLSIWLPGAGRSRNFGSTNRELENLKGFAMRCDIDPLPFFSKLAALLLRYFQYGQESNRRRARWIYLSRDQSSRRHTSHTRSLA</sequence>
<evidence type="ECO:0000313" key="3">
    <source>
        <dbReference type="Proteomes" id="UP000807342"/>
    </source>
</evidence>
<feature type="chain" id="PRO_5040289772" evidence="1">
    <location>
        <begin position="28"/>
        <end position="100"/>
    </location>
</feature>
<feature type="signal peptide" evidence="1">
    <location>
        <begin position="1"/>
        <end position="27"/>
    </location>
</feature>
<dbReference type="Proteomes" id="UP000807342">
    <property type="component" value="Unassembled WGS sequence"/>
</dbReference>
<comment type="caution">
    <text evidence="2">The sequence shown here is derived from an EMBL/GenBank/DDBJ whole genome shotgun (WGS) entry which is preliminary data.</text>
</comment>
<proteinExistence type="predicted"/>
<reference evidence="2" key="1">
    <citation type="submission" date="2020-11" db="EMBL/GenBank/DDBJ databases">
        <authorList>
            <consortium name="DOE Joint Genome Institute"/>
            <person name="Ahrendt S."/>
            <person name="Riley R."/>
            <person name="Andreopoulos W."/>
            <person name="Labutti K."/>
            <person name="Pangilinan J."/>
            <person name="Ruiz-Duenas F.J."/>
            <person name="Barrasa J.M."/>
            <person name="Sanchez-Garcia M."/>
            <person name="Camarero S."/>
            <person name="Miyauchi S."/>
            <person name="Serrano A."/>
            <person name="Linde D."/>
            <person name="Babiker R."/>
            <person name="Drula E."/>
            <person name="Ayuso-Fernandez I."/>
            <person name="Pacheco R."/>
            <person name="Padilla G."/>
            <person name="Ferreira P."/>
            <person name="Barriuso J."/>
            <person name="Kellner H."/>
            <person name="Castanera R."/>
            <person name="Alfaro M."/>
            <person name="Ramirez L."/>
            <person name="Pisabarro A.G."/>
            <person name="Kuo A."/>
            <person name="Tritt A."/>
            <person name="Lipzen A."/>
            <person name="He G."/>
            <person name="Yan M."/>
            <person name="Ng V."/>
            <person name="Cullen D."/>
            <person name="Martin F."/>
            <person name="Rosso M.-N."/>
            <person name="Henrissat B."/>
            <person name="Hibbett D."/>
            <person name="Martinez A.T."/>
            <person name="Grigoriev I.V."/>
        </authorList>
    </citation>
    <scope>NUCLEOTIDE SEQUENCE</scope>
    <source>
        <strain evidence="2">MF-IS2</strain>
    </source>
</reference>
<evidence type="ECO:0000256" key="1">
    <source>
        <dbReference type="SAM" id="SignalP"/>
    </source>
</evidence>
<keyword evidence="3" id="KW-1185">Reference proteome</keyword>
<gene>
    <name evidence="2" type="ORF">P691DRAFT_157652</name>
</gene>
<organism evidence="2 3">
    <name type="scientific">Macrolepiota fuliginosa MF-IS2</name>
    <dbReference type="NCBI Taxonomy" id="1400762"/>
    <lineage>
        <taxon>Eukaryota</taxon>
        <taxon>Fungi</taxon>
        <taxon>Dikarya</taxon>
        <taxon>Basidiomycota</taxon>
        <taxon>Agaricomycotina</taxon>
        <taxon>Agaricomycetes</taxon>
        <taxon>Agaricomycetidae</taxon>
        <taxon>Agaricales</taxon>
        <taxon>Agaricineae</taxon>
        <taxon>Agaricaceae</taxon>
        <taxon>Macrolepiota</taxon>
    </lineage>
</organism>
<keyword evidence="1" id="KW-0732">Signal</keyword>
<dbReference type="AlphaFoldDB" id="A0A9P6C2N1"/>
<evidence type="ECO:0000313" key="2">
    <source>
        <dbReference type="EMBL" id="KAF9446845.1"/>
    </source>
</evidence>
<name>A0A9P6C2N1_9AGAR</name>
<dbReference type="EMBL" id="MU151226">
    <property type="protein sequence ID" value="KAF9446845.1"/>
    <property type="molecule type" value="Genomic_DNA"/>
</dbReference>